<dbReference type="STRING" id="156889.Mmc1_1772"/>
<dbReference type="RefSeq" id="WP_011713427.1">
    <property type="nucleotide sequence ID" value="NC_008576.1"/>
</dbReference>
<dbReference type="InterPro" id="IPR026268">
    <property type="entry name" value="RseC"/>
</dbReference>
<proteinExistence type="predicted"/>
<keyword evidence="1" id="KW-1133">Transmembrane helix</keyword>
<dbReference type="Pfam" id="PF04246">
    <property type="entry name" value="RseC_MucC"/>
    <property type="match status" value="1"/>
</dbReference>
<dbReference type="InterPro" id="IPR007359">
    <property type="entry name" value="SigmaE_reg_RseC_MucC"/>
</dbReference>
<keyword evidence="1" id="KW-0472">Membrane</keyword>
<dbReference type="HOGENOM" id="CLU_124911_2_1_5"/>
<reference evidence="3" key="1">
    <citation type="journal article" date="2009" name="Appl. Environ. Microbiol.">
        <title>Complete genome sequence of the chemolithoautotrophic marine magnetotactic coccus strain MC-1.</title>
        <authorList>
            <person name="Schubbe S."/>
            <person name="Williams T.J."/>
            <person name="Xie G."/>
            <person name="Kiss H.E."/>
            <person name="Brettin T.S."/>
            <person name="Martinez D."/>
            <person name="Ross C.A."/>
            <person name="Schuler D."/>
            <person name="Cox B.L."/>
            <person name="Nealson K.H."/>
            <person name="Bazylinski D.A."/>
        </authorList>
    </citation>
    <scope>NUCLEOTIDE SEQUENCE [LARGE SCALE GENOMIC DNA]</scope>
    <source>
        <strain evidence="3">ATCC BAA-1437 / JCM 17883 / MC-1</strain>
    </source>
</reference>
<feature type="transmembrane region" description="Helical" evidence="1">
    <location>
        <begin position="77"/>
        <end position="98"/>
    </location>
</feature>
<dbReference type="PIRSF" id="PIRSF004923">
    <property type="entry name" value="RseC"/>
    <property type="match status" value="1"/>
</dbReference>
<dbReference type="PANTHER" id="PTHR35867">
    <property type="entry name" value="PROTEIN RSEC"/>
    <property type="match status" value="1"/>
</dbReference>
<keyword evidence="1" id="KW-0812">Transmembrane</keyword>
<organism evidence="2 3">
    <name type="scientific">Magnetococcus marinus (strain ATCC BAA-1437 / JCM 17883 / MC-1)</name>
    <dbReference type="NCBI Taxonomy" id="156889"/>
    <lineage>
        <taxon>Bacteria</taxon>
        <taxon>Pseudomonadati</taxon>
        <taxon>Pseudomonadota</taxon>
        <taxon>Magnetococcia</taxon>
        <taxon>Magnetococcales</taxon>
        <taxon>Magnetococcaceae</taxon>
        <taxon>Magnetococcus</taxon>
    </lineage>
</organism>
<dbReference type="PANTHER" id="PTHR35867:SF1">
    <property type="entry name" value="PROTEIN RSEC"/>
    <property type="match status" value="1"/>
</dbReference>
<name>A0L8I7_MAGMM</name>
<accession>A0L8I7</accession>
<evidence type="ECO:0000313" key="3">
    <source>
        <dbReference type="Proteomes" id="UP000002586"/>
    </source>
</evidence>
<sequence length="159" mass="16848">MMQEQGKVVELEGAFAIIATQRKSACGNCGGETSCNTLSGGLGKKPVLFRAYNEAQAKIGDNVVLEIREGAFLSASFLAYGMPMIALIVTGLVVRSIALGLGLELESAEGLGALSGLLALGGTFLFLRRFYAGQDIKPENMPVVRSILHPTHIPIFPTH</sequence>
<feature type="transmembrane region" description="Helical" evidence="1">
    <location>
        <begin position="110"/>
        <end position="127"/>
    </location>
</feature>
<dbReference type="KEGG" id="mgm:Mmc1_1772"/>
<protein>
    <submittedName>
        <fullName evidence="2">Positive regulator of sigma(E), RseC/MucC</fullName>
    </submittedName>
</protein>
<dbReference type="Proteomes" id="UP000002586">
    <property type="component" value="Chromosome"/>
</dbReference>
<evidence type="ECO:0000313" key="2">
    <source>
        <dbReference type="EMBL" id="ABK44280.1"/>
    </source>
</evidence>
<dbReference type="OrthoDB" id="7358626at2"/>
<gene>
    <name evidence="2" type="ordered locus">Mmc1_1772</name>
</gene>
<dbReference type="eggNOG" id="COG3086">
    <property type="taxonomic scope" value="Bacteria"/>
</dbReference>
<reference evidence="2 3" key="2">
    <citation type="journal article" date="2012" name="Int. J. Syst. Evol. Microbiol.">
        <title>Magnetococcus marinus gen. nov., sp. nov., a marine, magnetotactic bacterium that represents a novel lineage (Magnetococcaceae fam. nov.; Magnetococcales ord. nov.) at the base of the Alphaproteobacteria.</title>
        <authorList>
            <person name="Bazylinski D.A."/>
            <person name="Williams T.J."/>
            <person name="Lefevre C.T."/>
            <person name="Berg R.J."/>
            <person name="Zhang C.L."/>
            <person name="Bowser S.S."/>
            <person name="Dean A.J."/>
            <person name="Beveridge T.J."/>
        </authorList>
    </citation>
    <scope>NUCLEOTIDE SEQUENCE [LARGE SCALE GENOMIC DNA]</scope>
    <source>
        <strain evidence="3">ATCC BAA-1437 / JCM 17883 / MC-1</strain>
    </source>
</reference>
<dbReference type="AlphaFoldDB" id="A0L8I7"/>
<evidence type="ECO:0000256" key="1">
    <source>
        <dbReference type="SAM" id="Phobius"/>
    </source>
</evidence>
<keyword evidence="3" id="KW-1185">Reference proteome</keyword>
<dbReference type="EMBL" id="CP000471">
    <property type="protein sequence ID" value="ABK44280.1"/>
    <property type="molecule type" value="Genomic_DNA"/>
</dbReference>